<organism evidence="2 4">
    <name type="scientific">Rotaria magnacalcarata</name>
    <dbReference type="NCBI Taxonomy" id="392030"/>
    <lineage>
        <taxon>Eukaryota</taxon>
        <taxon>Metazoa</taxon>
        <taxon>Spiralia</taxon>
        <taxon>Gnathifera</taxon>
        <taxon>Rotifera</taxon>
        <taxon>Eurotatoria</taxon>
        <taxon>Bdelloidea</taxon>
        <taxon>Philodinida</taxon>
        <taxon>Philodinidae</taxon>
        <taxon>Rotaria</taxon>
    </lineage>
</organism>
<feature type="compositionally biased region" description="Polar residues" evidence="1">
    <location>
        <begin position="45"/>
        <end position="65"/>
    </location>
</feature>
<dbReference type="AlphaFoldDB" id="A0A8S3F6W3"/>
<protein>
    <submittedName>
        <fullName evidence="2">Uncharacterized protein</fullName>
    </submittedName>
</protein>
<dbReference type="EMBL" id="CAJOBH010239706">
    <property type="protein sequence ID" value="CAF5104860.1"/>
    <property type="molecule type" value="Genomic_DNA"/>
</dbReference>
<feature type="compositionally biased region" description="Polar residues" evidence="1">
    <location>
        <begin position="1"/>
        <end position="32"/>
    </location>
</feature>
<dbReference type="Proteomes" id="UP000681967">
    <property type="component" value="Unassembled WGS sequence"/>
</dbReference>
<evidence type="ECO:0000313" key="2">
    <source>
        <dbReference type="EMBL" id="CAF5104860.1"/>
    </source>
</evidence>
<evidence type="ECO:0000256" key="1">
    <source>
        <dbReference type="SAM" id="MobiDB-lite"/>
    </source>
</evidence>
<dbReference type="Proteomes" id="UP000676336">
    <property type="component" value="Unassembled WGS sequence"/>
</dbReference>
<reference evidence="2" key="1">
    <citation type="submission" date="2021-02" db="EMBL/GenBank/DDBJ databases">
        <authorList>
            <person name="Nowell W R."/>
        </authorList>
    </citation>
    <scope>NUCLEOTIDE SEQUENCE</scope>
</reference>
<feature type="region of interest" description="Disordered" evidence="1">
    <location>
        <begin position="1"/>
        <end position="67"/>
    </location>
</feature>
<comment type="caution">
    <text evidence="2">The sequence shown here is derived from an EMBL/GenBank/DDBJ whole genome shotgun (WGS) entry which is preliminary data.</text>
</comment>
<accession>A0A8S3F6W3</accession>
<name>A0A8S3F6W3_9BILA</name>
<evidence type="ECO:0000313" key="4">
    <source>
        <dbReference type="Proteomes" id="UP000681967"/>
    </source>
</evidence>
<gene>
    <name evidence="2" type="ORF">BYL167_LOCUS64852</name>
    <name evidence="3" type="ORF">SMN809_LOCUS72715</name>
</gene>
<feature type="non-terminal residue" evidence="2">
    <location>
        <position position="1"/>
    </location>
</feature>
<feature type="compositionally biased region" description="Low complexity" evidence="1">
    <location>
        <begin position="33"/>
        <end position="44"/>
    </location>
</feature>
<sequence>AAVSVTGTQSTSNGKKSSIGTGPILPTTNPIMSASASGGNRSRATTQSGSSAIKESGDSNSATIDDTNDIDRLSKCISKILFTLHALFK</sequence>
<dbReference type="EMBL" id="CAJOBI010326294">
    <property type="protein sequence ID" value="CAF5192374.1"/>
    <property type="molecule type" value="Genomic_DNA"/>
</dbReference>
<evidence type="ECO:0000313" key="3">
    <source>
        <dbReference type="EMBL" id="CAF5192374.1"/>
    </source>
</evidence>
<proteinExistence type="predicted"/>